<comment type="caution">
    <text evidence="4">The sequence shown here is derived from an EMBL/GenBank/DDBJ whole genome shotgun (WGS) entry which is preliminary data.</text>
</comment>
<evidence type="ECO:0000259" key="2">
    <source>
        <dbReference type="Pfam" id="PF22815"/>
    </source>
</evidence>
<feature type="signal peptide" evidence="1">
    <location>
        <begin position="1"/>
        <end position="29"/>
    </location>
</feature>
<dbReference type="InterPro" id="IPR012334">
    <property type="entry name" value="Pectin_lyas_fold"/>
</dbReference>
<keyword evidence="5" id="KW-1185">Reference proteome</keyword>
<dbReference type="InterPro" id="IPR033801">
    <property type="entry name" value="CBM6-CBM35-CBM36-like_1"/>
</dbReference>
<accession>A0A7Y9GQG4</accession>
<dbReference type="Pfam" id="PF22815">
    <property type="entry name" value="CatAgl_D1"/>
    <property type="match status" value="1"/>
</dbReference>
<reference evidence="4 5" key="1">
    <citation type="submission" date="2020-07" db="EMBL/GenBank/DDBJ databases">
        <title>Sequencing the genomes of 1000 actinobacteria strains.</title>
        <authorList>
            <person name="Klenk H.-P."/>
        </authorList>
    </citation>
    <scope>NUCLEOTIDE SEQUENCE [LARGE SCALE GENOMIC DNA]</scope>
    <source>
        <strain evidence="4 5">DSM 24662</strain>
    </source>
</reference>
<protein>
    <recommendedName>
        <fullName evidence="6">Mycodextranase</fullName>
    </recommendedName>
</protein>
<sequence length="675" mass="71747">MTRPLPAVAALAAASVTLAMLAAAPVATAAPPWSTPPPDPIVTRAGLDPALTEGRGAGVPFLEQEAENARTNGTVLDAGRDAYTVAGEASGRSAVSLAPGQWVEFTLPAPTNAITVRYSIPDAAQGGGITAPLRITTKNKPYTLTMTSQYAYLYNQYPFTNDPNAGLLHPDWWITECSCVPQFDLPDFEPAKPFRPMKFFDEERVLFDKTYQAGDTIRLTAPHGVEATVIDLVDTELVGPPVQVREAENVLEYGADKHGRRDSAPAIEKAIAAAQKSGLPVYLPTGTYRVDRHIIVDDVTIVGAGHWYTKVKGREVALSKPAPDGSVHNGVGFYGKDAADGGSRDVHISGLAIEGDVRERIDTDQVNGIGGAFSDSTFRDLHIQHTKVGIWLDGPMSNVTIDHAIIVDQIADAVNFHRGVTDSRVVNTFVRNTGDDGLAMWAETDQNAGNVFERNTVQSPTLANGIAIYGGRDNTVARNLVADPVREGSGLHAGARFGAQPFEGALGFTDNTTVRAGGFELNWRIGLGSLWIYALDRSIDGAIRVTGDHYLDSTYNAIMMVSEWAVRNDVAITDVAFEDVRVDGTGTSVLSARVAGGASFENVDARGVGAVGINNCGSFNFPPTGSEFTVADLGGNDGGGTTGAWMAEWELPNTITCDDRPPVVAPPPPSPWAQP</sequence>
<dbReference type="InterPro" id="IPR011050">
    <property type="entry name" value="Pectin_lyase_fold/virulence"/>
</dbReference>
<dbReference type="EMBL" id="JACCBV010000001">
    <property type="protein sequence ID" value="NYE19670.1"/>
    <property type="molecule type" value="Genomic_DNA"/>
</dbReference>
<evidence type="ECO:0008006" key="6">
    <source>
        <dbReference type="Google" id="ProtNLM"/>
    </source>
</evidence>
<gene>
    <name evidence="4" type="ORF">BJ991_001698</name>
</gene>
<feature type="chain" id="PRO_5031266872" description="Mycodextranase" evidence="1">
    <location>
        <begin position="30"/>
        <end position="675"/>
    </location>
</feature>
<feature type="domain" description="Alpha-1,3-glucanase catalytic" evidence="3">
    <location>
        <begin position="269"/>
        <end position="591"/>
    </location>
</feature>
<dbReference type="Gene3D" id="2.160.20.10">
    <property type="entry name" value="Single-stranded right-handed beta-helix, Pectin lyase-like"/>
    <property type="match status" value="1"/>
</dbReference>
<dbReference type="SUPFAM" id="SSF51126">
    <property type="entry name" value="Pectin lyase-like"/>
    <property type="match status" value="1"/>
</dbReference>
<organism evidence="4 5">
    <name type="scientific">Microbacterium immunditiarum</name>
    <dbReference type="NCBI Taxonomy" id="337480"/>
    <lineage>
        <taxon>Bacteria</taxon>
        <taxon>Bacillati</taxon>
        <taxon>Actinomycetota</taxon>
        <taxon>Actinomycetes</taxon>
        <taxon>Micrococcales</taxon>
        <taxon>Microbacteriaceae</taxon>
        <taxon>Microbacterium</taxon>
    </lineage>
</organism>
<name>A0A7Y9GQG4_9MICO</name>
<feature type="domain" description="CBM6/CBM35/CBM36-like 1" evidence="2">
    <location>
        <begin position="60"/>
        <end position="238"/>
    </location>
</feature>
<dbReference type="RefSeq" id="WP_179489155.1">
    <property type="nucleotide sequence ID" value="NZ_JACCBV010000001.1"/>
</dbReference>
<keyword evidence="1" id="KW-0732">Signal</keyword>
<dbReference type="InterPro" id="IPR055149">
    <property type="entry name" value="Agl_cat_D2"/>
</dbReference>
<dbReference type="Proteomes" id="UP000576969">
    <property type="component" value="Unassembled WGS sequence"/>
</dbReference>
<evidence type="ECO:0000313" key="4">
    <source>
        <dbReference type="EMBL" id="NYE19670.1"/>
    </source>
</evidence>
<dbReference type="AlphaFoldDB" id="A0A7Y9GQG4"/>
<evidence type="ECO:0000313" key="5">
    <source>
        <dbReference type="Proteomes" id="UP000576969"/>
    </source>
</evidence>
<proteinExistence type="predicted"/>
<dbReference type="Pfam" id="PF22816">
    <property type="entry name" value="CatAgl_D2"/>
    <property type="match status" value="1"/>
</dbReference>
<evidence type="ECO:0000259" key="3">
    <source>
        <dbReference type="Pfam" id="PF22816"/>
    </source>
</evidence>
<evidence type="ECO:0000256" key="1">
    <source>
        <dbReference type="SAM" id="SignalP"/>
    </source>
</evidence>